<dbReference type="AlphaFoldDB" id="A0A9X2Z9P2"/>
<dbReference type="PROSITE" id="PS51257">
    <property type="entry name" value="PROKAR_LIPOPROTEIN"/>
    <property type="match status" value="1"/>
</dbReference>
<evidence type="ECO:0000313" key="1">
    <source>
        <dbReference type="EMBL" id="MCV9926911.1"/>
    </source>
</evidence>
<keyword evidence="2" id="KW-1185">Reference proteome</keyword>
<evidence type="ECO:0008006" key="3">
    <source>
        <dbReference type="Google" id="ProtNLM"/>
    </source>
</evidence>
<name>A0A9X2Z9P2_9FLAO</name>
<evidence type="ECO:0000313" key="2">
    <source>
        <dbReference type="Proteomes" id="UP001151079"/>
    </source>
</evidence>
<organism evidence="1 2">
    <name type="scientific">Flavobacterium shii</name>
    <dbReference type="NCBI Taxonomy" id="2987687"/>
    <lineage>
        <taxon>Bacteria</taxon>
        <taxon>Pseudomonadati</taxon>
        <taxon>Bacteroidota</taxon>
        <taxon>Flavobacteriia</taxon>
        <taxon>Flavobacteriales</taxon>
        <taxon>Flavobacteriaceae</taxon>
        <taxon>Flavobacterium</taxon>
    </lineage>
</organism>
<comment type="caution">
    <text evidence="1">The sequence shown here is derived from an EMBL/GenBank/DDBJ whole genome shotgun (WGS) entry which is preliminary data.</text>
</comment>
<sequence>MNKIINIMVLSSTLTFFGCKSKEENFLQEHKVILCCISRCFPENKLTKEAIEFEKKQNISFDKASSIYLNFTDKKRVKDNSIKSKTILPSLIIDQYYVYSFKNIKMLKVAVFGIWVNADTGEVINGKDKIWLYEDDILKYY</sequence>
<protein>
    <recommendedName>
        <fullName evidence="3">Lipoprotein</fullName>
    </recommendedName>
</protein>
<proteinExistence type="predicted"/>
<reference evidence="1" key="1">
    <citation type="submission" date="2022-10" db="EMBL/GenBank/DDBJ databases">
        <title>Two novel species of Flavobacterium.</title>
        <authorList>
            <person name="Liu Q."/>
            <person name="Xin Y.-H."/>
        </authorList>
    </citation>
    <scope>NUCLEOTIDE SEQUENCE</scope>
    <source>
        <strain evidence="1">LS1R49</strain>
    </source>
</reference>
<dbReference type="RefSeq" id="WP_264205089.1">
    <property type="nucleotide sequence ID" value="NZ_JAOZEW010000003.1"/>
</dbReference>
<gene>
    <name evidence="1" type="ORF">OIU83_04580</name>
</gene>
<dbReference type="Proteomes" id="UP001151079">
    <property type="component" value="Unassembled WGS sequence"/>
</dbReference>
<dbReference type="EMBL" id="JAOZEW010000003">
    <property type="protein sequence ID" value="MCV9926911.1"/>
    <property type="molecule type" value="Genomic_DNA"/>
</dbReference>
<accession>A0A9X2Z9P2</accession>